<dbReference type="PANTHER" id="PTHR33202:SF1">
    <property type="entry name" value="FERRIC UPTAKE REGULATION PROTEIN"/>
    <property type="match status" value="1"/>
</dbReference>
<keyword evidence="9" id="KW-0479">Metal-binding</keyword>
<keyword evidence="3" id="KW-0963">Cytoplasm</keyword>
<dbReference type="GO" id="GO:0045892">
    <property type="term" value="P:negative regulation of DNA-templated transcription"/>
    <property type="evidence" value="ECO:0007669"/>
    <property type="project" value="TreeGrafter"/>
</dbReference>
<comment type="similarity">
    <text evidence="2">Belongs to the Fur family.</text>
</comment>
<dbReference type="GO" id="GO:1900376">
    <property type="term" value="P:regulation of secondary metabolite biosynthetic process"/>
    <property type="evidence" value="ECO:0007669"/>
    <property type="project" value="TreeGrafter"/>
</dbReference>
<dbReference type="Gene3D" id="3.30.1490.190">
    <property type="match status" value="1"/>
</dbReference>
<feature type="binding site" evidence="10">
    <location>
        <position position="124"/>
    </location>
    <ligand>
        <name>Fe cation</name>
        <dbReference type="ChEBI" id="CHEBI:24875"/>
    </ligand>
</feature>
<dbReference type="Gene3D" id="1.10.10.10">
    <property type="entry name" value="Winged helix-like DNA-binding domain superfamily/Winged helix DNA-binding domain"/>
    <property type="match status" value="1"/>
</dbReference>
<dbReference type="KEGG" id="faf:OE104_03470"/>
<dbReference type="InterPro" id="IPR002481">
    <property type="entry name" value="FUR"/>
</dbReference>
<dbReference type="EMBL" id="CP106878">
    <property type="protein sequence ID" value="WAA10402.1"/>
    <property type="molecule type" value="Genomic_DNA"/>
</dbReference>
<gene>
    <name evidence="11" type="ORF">OE104_03470</name>
</gene>
<evidence type="ECO:0000256" key="4">
    <source>
        <dbReference type="ARBA" id="ARBA00022491"/>
    </source>
</evidence>
<dbReference type="InterPro" id="IPR036388">
    <property type="entry name" value="WH-like_DNA-bd_sf"/>
</dbReference>
<keyword evidence="6" id="KW-0805">Transcription regulation</keyword>
<feature type="binding site" evidence="9">
    <location>
        <position position="95"/>
    </location>
    <ligand>
        <name>Zn(2+)</name>
        <dbReference type="ChEBI" id="CHEBI:29105"/>
    </ligand>
</feature>
<name>A0A9E8LVU4_9BACI</name>
<feature type="binding site" evidence="10">
    <location>
        <position position="89"/>
    </location>
    <ligand>
        <name>Fe cation</name>
        <dbReference type="ChEBI" id="CHEBI:24875"/>
    </ligand>
</feature>
<evidence type="ECO:0000256" key="2">
    <source>
        <dbReference type="ARBA" id="ARBA00007957"/>
    </source>
</evidence>
<dbReference type="GO" id="GO:0003700">
    <property type="term" value="F:DNA-binding transcription factor activity"/>
    <property type="evidence" value="ECO:0007669"/>
    <property type="project" value="InterPro"/>
</dbReference>
<dbReference type="Proteomes" id="UP001164718">
    <property type="component" value="Chromosome"/>
</dbReference>
<dbReference type="GO" id="GO:0000976">
    <property type="term" value="F:transcription cis-regulatory region binding"/>
    <property type="evidence" value="ECO:0007669"/>
    <property type="project" value="TreeGrafter"/>
</dbReference>
<accession>A0A9E8LVU4</accession>
<comment type="cofactor">
    <cofactor evidence="9">
        <name>Zn(2+)</name>
        <dbReference type="ChEBI" id="CHEBI:29105"/>
    </cofactor>
    <text evidence="9">Binds 1 zinc ion per subunit.</text>
</comment>
<organism evidence="11 12">
    <name type="scientific">Fervidibacillus albus</name>
    <dbReference type="NCBI Taxonomy" id="2980026"/>
    <lineage>
        <taxon>Bacteria</taxon>
        <taxon>Bacillati</taxon>
        <taxon>Bacillota</taxon>
        <taxon>Bacilli</taxon>
        <taxon>Bacillales</taxon>
        <taxon>Bacillaceae</taxon>
        <taxon>Fervidibacillus</taxon>
    </lineage>
</organism>
<keyword evidence="10" id="KW-0408">Iron</keyword>
<evidence type="ECO:0000256" key="5">
    <source>
        <dbReference type="ARBA" id="ARBA00022833"/>
    </source>
</evidence>
<dbReference type="SUPFAM" id="SSF46785">
    <property type="entry name" value="Winged helix' DNA-binding domain"/>
    <property type="match status" value="1"/>
</dbReference>
<evidence type="ECO:0000256" key="8">
    <source>
        <dbReference type="ARBA" id="ARBA00023163"/>
    </source>
</evidence>
<reference evidence="11" key="1">
    <citation type="submission" date="2022-09" db="EMBL/GenBank/DDBJ databases">
        <title>Complete Genomes of Fervidibacillus albus and Fervidibacillus halotolerans isolated from tidal flat sediments.</title>
        <authorList>
            <person name="Kwon K.K."/>
            <person name="Yang S.-H."/>
            <person name="Park M.J."/>
            <person name="Oh H.-M."/>
        </authorList>
    </citation>
    <scope>NUCLEOTIDE SEQUENCE</scope>
    <source>
        <strain evidence="11">MEBiC13591</strain>
    </source>
</reference>
<evidence type="ECO:0000256" key="7">
    <source>
        <dbReference type="ARBA" id="ARBA00023125"/>
    </source>
</evidence>
<feature type="binding site" evidence="9">
    <location>
        <position position="132"/>
    </location>
    <ligand>
        <name>Zn(2+)</name>
        <dbReference type="ChEBI" id="CHEBI:29105"/>
    </ligand>
</feature>
<dbReference type="PANTHER" id="PTHR33202">
    <property type="entry name" value="ZINC UPTAKE REGULATION PROTEIN"/>
    <property type="match status" value="1"/>
</dbReference>
<keyword evidence="8" id="KW-0804">Transcription</keyword>
<proteinExistence type="inferred from homology"/>
<feature type="binding site" evidence="9">
    <location>
        <position position="98"/>
    </location>
    <ligand>
        <name>Zn(2+)</name>
        <dbReference type="ChEBI" id="CHEBI:29105"/>
    </ligand>
</feature>
<dbReference type="GO" id="GO:0008270">
    <property type="term" value="F:zinc ion binding"/>
    <property type="evidence" value="ECO:0007669"/>
    <property type="project" value="TreeGrafter"/>
</dbReference>
<keyword evidence="5 9" id="KW-0862">Zinc</keyword>
<evidence type="ECO:0000256" key="3">
    <source>
        <dbReference type="ARBA" id="ARBA00022490"/>
    </source>
</evidence>
<evidence type="ECO:0000256" key="10">
    <source>
        <dbReference type="PIRSR" id="PIRSR602481-2"/>
    </source>
</evidence>
<dbReference type="InterPro" id="IPR043135">
    <property type="entry name" value="Fur_C"/>
</dbReference>
<evidence type="ECO:0000313" key="11">
    <source>
        <dbReference type="EMBL" id="WAA10402.1"/>
    </source>
</evidence>
<dbReference type="Pfam" id="PF01475">
    <property type="entry name" value="FUR"/>
    <property type="match status" value="1"/>
</dbReference>
<evidence type="ECO:0000313" key="12">
    <source>
        <dbReference type="Proteomes" id="UP001164718"/>
    </source>
</evidence>
<feature type="binding site" evidence="9">
    <location>
        <position position="135"/>
    </location>
    <ligand>
        <name>Zn(2+)</name>
        <dbReference type="ChEBI" id="CHEBI:29105"/>
    </ligand>
</feature>
<evidence type="ECO:0000256" key="9">
    <source>
        <dbReference type="PIRSR" id="PIRSR602481-1"/>
    </source>
</evidence>
<protein>
    <submittedName>
        <fullName evidence="11">Transcriptional repressor</fullName>
    </submittedName>
</protein>
<keyword evidence="12" id="KW-1185">Reference proteome</keyword>
<dbReference type="AlphaFoldDB" id="A0A9E8LVU4"/>
<dbReference type="RefSeq" id="WP_275418187.1">
    <property type="nucleotide sequence ID" value="NZ_CP106878.1"/>
</dbReference>
<dbReference type="GO" id="GO:0005737">
    <property type="term" value="C:cytoplasm"/>
    <property type="evidence" value="ECO:0007669"/>
    <property type="project" value="UniProtKB-SubCell"/>
</dbReference>
<keyword evidence="7" id="KW-0238">DNA-binding</keyword>
<evidence type="ECO:0000256" key="1">
    <source>
        <dbReference type="ARBA" id="ARBA00004496"/>
    </source>
</evidence>
<evidence type="ECO:0000256" key="6">
    <source>
        <dbReference type="ARBA" id="ARBA00023015"/>
    </source>
</evidence>
<dbReference type="CDD" id="cd07153">
    <property type="entry name" value="Fur_like"/>
    <property type="match status" value="1"/>
</dbReference>
<keyword evidence="4" id="KW-0678">Repressor</keyword>
<dbReference type="InterPro" id="IPR036390">
    <property type="entry name" value="WH_DNA-bd_sf"/>
</dbReference>
<comment type="subcellular location">
    <subcellularLocation>
        <location evidence="1">Cytoplasm</location>
    </subcellularLocation>
</comment>
<sequence>MDLKEAVQLLKVHGYKYTGKRVDMLEYLEHSDRYVTAKEILEELKTDYPNISFDTIYRNLSLFTDLGILEMTELSGEKHFRFRCANNHHHHHFICLECGKTKEIDTCPMGEVQKELDGYFISDHKFEIYGYCKTCTH</sequence>
<comment type="cofactor">
    <cofactor evidence="10">
        <name>Mn(2+)</name>
        <dbReference type="ChEBI" id="CHEBI:29035"/>
    </cofactor>
    <cofactor evidence="10">
        <name>Fe(2+)</name>
        <dbReference type="ChEBI" id="CHEBI:29033"/>
    </cofactor>
    <text evidence="10">Binds 1 Mn(2+) or Fe(2+) ion per subunit.</text>
</comment>